<protein>
    <submittedName>
        <fullName evidence="1">Putative esterase</fullName>
    </submittedName>
</protein>
<dbReference type="EMBL" id="EU099626">
    <property type="protein sequence ID" value="ABW82975.1"/>
    <property type="molecule type" value="Genomic_DNA"/>
</dbReference>
<dbReference type="GO" id="GO:0016787">
    <property type="term" value="F:hydrolase activity"/>
    <property type="evidence" value="ECO:0007669"/>
    <property type="project" value="InterPro"/>
</dbReference>
<organism evidence="1">
    <name type="scientific">uncultured bacterium pEAF66</name>
    <dbReference type="NCBI Taxonomy" id="480414"/>
    <lineage>
        <taxon>Bacteria</taxon>
        <taxon>environmental samples</taxon>
    </lineage>
</organism>
<dbReference type="AlphaFoldDB" id="B0LFT0"/>
<accession>B0LFT0</accession>
<proteinExistence type="predicted"/>
<dbReference type="Gene3D" id="3.40.50.1820">
    <property type="entry name" value="alpha/beta hydrolase"/>
    <property type="match status" value="1"/>
</dbReference>
<reference evidence="1" key="1">
    <citation type="journal article" date="2008" name="Appl. Environ. Microbiol.">
        <title>Forest soil metagenome gene cluster involved in antifungal activity expression in Escherichia coli.</title>
        <authorList>
            <person name="Chung E.J."/>
            <person name="Lim H.K."/>
            <person name="Kim J.C."/>
            <person name="Choi G.J."/>
            <person name="Park E.J."/>
            <person name="Lee M.H."/>
            <person name="Chung Y.R."/>
            <person name="Lee S.W."/>
        </authorList>
    </citation>
    <scope>NUCLEOTIDE SEQUENCE</scope>
</reference>
<dbReference type="Pfam" id="PF06821">
    <property type="entry name" value="Ser_hydrolase"/>
    <property type="match status" value="1"/>
</dbReference>
<dbReference type="InterPro" id="IPR029058">
    <property type="entry name" value="AB_hydrolase_fold"/>
</dbReference>
<dbReference type="SUPFAM" id="SSF53474">
    <property type="entry name" value="alpha/beta-Hydrolases"/>
    <property type="match status" value="1"/>
</dbReference>
<sequence>MAAQLAAQLFPDFHVVIVPGLHDSGPAHWQSRWHRLHPECSRVRQDDFDDPRLAQWAARLDQVRAADPRPALLVAHSFGALTAVHSIARNDDNIAGALLVAPADPDKFGVADLLPAWRLPCPTLVVASANDPWMRLERAAQWAARWGSELVDAGRLGHINADSRLGDWPAGKTLLRTLAHRAHNRRLAFSA</sequence>
<evidence type="ECO:0000313" key="1">
    <source>
        <dbReference type="EMBL" id="ABW82975.1"/>
    </source>
</evidence>
<name>B0LFT0_9BACT</name>
<dbReference type="InterPro" id="IPR010662">
    <property type="entry name" value="RBBP9/YdeN"/>
</dbReference>